<accession>A0A2M3ZMR3</accession>
<organism evidence="1">
    <name type="scientific">Anopheles braziliensis</name>
    <dbReference type="NCBI Taxonomy" id="58242"/>
    <lineage>
        <taxon>Eukaryota</taxon>
        <taxon>Metazoa</taxon>
        <taxon>Ecdysozoa</taxon>
        <taxon>Arthropoda</taxon>
        <taxon>Hexapoda</taxon>
        <taxon>Insecta</taxon>
        <taxon>Pterygota</taxon>
        <taxon>Neoptera</taxon>
        <taxon>Endopterygota</taxon>
        <taxon>Diptera</taxon>
        <taxon>Nematocera</taxon>
        <taxon>Culicoidea</taxon>
        <taxon>Culicidae</taxon>
        <taxon>Anophelinae</taxon>
        <taxon>Anopheles</taxon>
    </lineage>
</organism>
<proteinExistence type="predicted"/>
<evidence type="ECO:0000313" key="1">
    <source>
        <dbReference type="EMBL" id="MBW29799.1"/>
    </source>
</evidence>
<dbReference type="EMBL" id="GGFM01009048">
    <property type="protein sequence ID" value="MBW29799.1"/>
    <property type="molecule type" value="Transcribed_RNA"/>
</dbReference>
<protein>
    <submittedName>
        <fullName evidence="1">Putative secreted peptide</fullName>
    </submittedName>
</protein>
<name>A0A2M3ZMR3_9DIPT</name>
<dbReference type="AlphaFoldDB" id="A0A2M3ZMR3"/>
<sequence>MVSLLPLLLSSFLAPLSVGVRVFLFGLYLLVSTWPSHLSISNSCCSSFDNCCFVTFRSIYRTHYPCYCKMGQIVVKKETKAKGCTLNGSLHLR</sequence>
<reference evidence="1" key="1">
    <citation type="submission" date="2018-01" db="EMBL/GenBank/DDBJ databases">
        <title>An insight into the sialome of Amazonian anophelines.</title>
        <authorList>
            <person name="Ribeiro J.M."/>
            <person name="Scarpassa V."/>
            <person name="Calvo E."/>
        </authorList>
    </citation>
    <scope>NUCLEOTIDE SEQUENCE</scope>
    <source>
        <tissue evidence="1">Salivary glands</tissue>
    </source>
</reference>